<feature type="region of interest" description="Disordered" evidence="2">
    <location>
        <begin position="1"/>
        <end position="46"/>
    </location>
</feature>
<evidence type="ECO:0000256" key="2">
    <source>
        <dbReference type="SAM" id="MobiDB-lite"/>
    </source>
</evidence>
<dbReference type="GO" id="GO:0003723">
    <property type="term" value="F:RNA binding"/>
    <property type="evidence" value="ECO:0007669"/>
    <property type="project" value="InterPro"/>
</dbReference>
<gene>
    <name evidence="4" type="ORF">EZS28_006344</name>
</gene>
<dbReference type="GO" id="GO:0000455">
    <property type="term" value="P:enzyme-directed rRNA pseudouridine synthesis"/>
    <property type="evidence" value="ECO:0007669"/>
    <property type="project" value="TreeGrafter"/>
</dbReference>
<accession>A0A5J4WU77</accession>
<dbReference type="Gene3D" id="3.30.2350.10">
    <property type="entry name" value="Pseudouridine synthase"/>
    <property type="match status" value="1"/>
</dbReference>
<feature type="domain" description="Pseudouridine synthase RsuA/RluA-like" evidence="3">
    <location>
        <begin position="150"/>
        <end position="243"/>
    </location>
</feature>
<feature type="region of interest" description="Disordered" evidence="2">
    <location>
        <begin position="422"/>
        <end position="451"/>
    </location>
</feature>
<keyword evidence="1" id="KW-0175">Coiled coil</keyword>
<evidence type="ECO:0000259" key="3">
    <source>
        <dbReference type="Pfam" id="PF00849"/>
    </source>
</evidence>
<feature type="coiled-coil region" evidence="1">
    <location>
        <begin position="275"/>
        <end position="306"/>
    </location>
</feature>
<dbReference type="InterPro" id="IPR006145">
    <property type="entry name" value="PsdUridine_synth_RsuA/RluA"/>
</dbReference>
<dbReference type="SUPFAM" id="SSF55120">
    <property type="entry name" value="Pseudouridine synthase"/>
    <property type="match status" value="1"/>
</dbReference>
<dbReference type="Proteomes" id="UP000324800">
    <property type="component" value="Unassembled WGS sequence"/>
</dbReference>
<dbReference type="OrthoDB" id="424794at2759"/>
<dbReference type="InterPro" id="IPR006224">
    <property type="entry name" value="PsdUridine_synth_RluA-like_CS"/>
</dbReference>
<comment type="caution">
    <text evidence="4">The sequence shown here is derived from an EMBL/GenBank/DDBJ whole genome shotgun (WGS) entry which is preliminary data.</text>
</comment>
<organism evidence="4 5">
    <name type="scientific">Streblomastix strix</name>
    <dbReference type="NCBI Taxonomy" id="222440"/>
    <lineage>
        <taxon>Eukaryota</taxon>
        <taxon>Metamonada</taxon>
        <taxon>Preaxostyla</taxon>
        <taxon>Oxymonadida</taxon>
        <taxon>Streblomastigidae</taxon>
        <taxon>Streblomastix</taxon>
    </lineage>
</organism>
<dbReference type="AlphaFoldDB" id="A0A5J4WU77"/>
<dbReference type="PROSITE" id="PS01129">
    <property type="entry name" value="PSI_RLU"/>
    <property type="match status" value="1"/>
</dbReference>
<dbReference type="PANTHER" id="PTHR21600">
    <property type="entry name" value="MITOCHONDRIAL RNA PSEUDOURIDINE SYNTHASE"/>
    <property type="match status" value="1"/>
</dbReference>
<reference evidence="4 5" key="1">
    <citation type="submission" date="2019-03" db="EMBL/GenBank/DDBJ databases">
        <title>Single cell metagenomics reveals metabolic interactions within the superorganism composed of flagellate Streblomastix strix and complex community of Bacteroidetes bacteria on its surface.</title>
        <authorList>
            <person name="Treitli S.C."/>
            <person name="Kolisko M."/>
            <person name="Husnik F."/>
            <person name="Keeling P."/>
            <person name="Hampl V."/>
        </authorList>
    </citation>
    <scope>NUCLEOTIDE SEQUENCE [LARGE SCALE GENOMIC DNA]</scope>
    <source>
        <strain evidence="4">ST1C</strain>
    </source>
</reference>
<name>A0A5J4WU77_9EUKA</name>
<dbReference type="EMBL" id="SNRW01001028">
    <property type="protein sequence ID" value="KAA6398132.1"/>
    <property type="molecule type" value="Genomic_DNA"/>
</dbReference>
<evidence type="ECO:0000256" key="1">
    <source>
        <dbReference type="SAM" id="Coils"/>
    </source>
</evidence>
<evidence type="ECO:0000313" key="4">
    <source>
        <dbReference type="EMBL" id="KAA6398132.1"/>
    </source>
</evidence>
<dbReference type="Pfam" id="PF00849">
    <property type="entry name" value="PseudoU_synth_2"/>
    <property type="match status" value="1"/>
</dbReference>
<evidence type="ECO:0000313" key="5">
    <source>
        <dbReference type="Proteomes" id="UP000324800"/>
    </source>
</evidence>
<feature type="compositionally biased region" description="Basic and acidic residues" evidence="2">
    <location>
        <begin position="9"/>
        <end position="24"/>
    </location>
</feature>
<dbReference type="InterPro" id="IPR020103">
    <property type="entry name" value="PsdUridine_synth_cat_dom_sf"/>
</dbReference>
<sequence>MKQKRGRSNNREKENNEKEDEINTKGKKKRRVSESQSVSNNEPLVTQFTIQHPSQAGVRLRGVEPYFYDLKTFCKQRWFGRTIEDVLRSEFPLRVEQNLLGVDRNRIQVNYKPVTRDYIFKNGDLVLHTIHQHEPLVIDEEPAILFDSNDFFVVNKASSYPCHPCGRYNHNSMIQMLREGSRTQQQLNKQTFHLINRLDSAVSGCVLVGKNQHFAQAMRQRMNERSVQKSYVARVWGDFRESHIGCPVVNDFLYGTQYPYYILNDINSHNSGIHIDDEQDNENNNNIQIEETNENYQDNNSLLNEMAKLNLPTISVHGHPYEKENEFCFECQHMPENCSYEVNDRVICLHALSYEVKKELRNNDVTNKQNKQKEVGNEIGLGNGKEMVIDSEQQQIQKDIEEKIQQNDERINQIANDNIKPISKSQQRKNEAKFSRKVRKNKGKDHSSQDLSFKVTSQAPRWAVNDFGGWDLIEGRIKYLTDNYLQKSE</sequence>
<dbReference type="InterPro" id="IPR050188">
    <property type="entry name" value="RluA_PseudoU_synthase"/>
</dbReference>
<protein>
    <submittedName>
        <fullName evidence="4">Putative pseudouridine synthase</fullName>
    </submittedName>
</protein>
<dbReference type="PANTHER" id="PTHR21600:SF40">
    <property type="entry name" value="PSEUDOURIDYLATE SYNTHASE RPUSD2"/>
    <property type="match status" value="1"/>
</dbReference>
<dbReference type="GO" id="GO:0009982">
    <property type="term" value="F:pseudouridine synthase activity"/>
    <property type="evidence" value="ECO:0007669"/>
    <property type="project" value="InterPro"/>
</dbReference>
<feature type="compositionally biased region" description="Polar residues" evidence="2">
    <location>
        <begin position="34"/>
        <end position="46"/>
    </location>
</feature>
<proteinExistence type="predicted"/>